<feature type="transmembrane region" description="Helical" evidence="2">
    <location>
        <begin position="37"/>
        <end position="57"/>
    </location>
</feature>
<accession>A0AAW9HL31</accession>
<feature type="compositionally biased region" description="Polar residues" evidence="1">
    <location>
        <begin position="148"/>
        <end position="158"/>
    </location>
</feature>
<comment type="caution">
    <text evidence="3">The sequence shown here is derived from an EMBL/GenBank/DDBJ whole genome shotgun (WGS) entry which is preliminary data.</text>
</comment>
<dbReference type="RefSeq" id="WP_087069781.1">
    <property type="nucleotide sequence ID" value="NZ_CAUPFC010000011.1"/>
</dbReference>
<dbReference type="AlphaFoldDB" id="A0AAW9HL31"/>
<sequence>MKNLSWKSYVSVALLIFVCHAAYPILDLIQPDKRYYAGYLALGSILACSLLGLILPLRLVSRKSLVLCGISIFIGLVAGLGMWPLTWDKVLDMPRFFGGYFLVNCGVYTFVCLLACRFRKEKIRYETFLRQQAQNQDLRAHEHAPGTTAPNAPTSDVSTPDEPAPGL</sequence>
<dbReference type="Proteomes" id="UP001284901">
    <property type="component" value="Unassembled WGS sequence"/>
</dbReference>
<dbReference type="EMBL" id="JAWNFY010000011">
    <property type="protein sequence ID" value="MDY5146394.1"/>
    <property type="molecule type" value="Genomic_DNA"/>
</dbReference>
<dbReference type="Proteomes" id="UP001288320">
    <property type="component" value="Unassembled WGS sequence"/>
</dbReference>
<feature type="transmembrane region" description="Helical" evidence="2">
    <location>
        <begin position="97"/>
        <end position="116"/>
    </location>
</feature>
<evidence type="ECO:0000313" key="6">
    <source>
        <dbReference type="Proteomes" id="UP001288320"/>
    </source>
</evidence>
<evidence type="ECO:0000256" key="2">
    <source>
        <dbReference type="SAM" id="Phobius"/>
    </source>
</evidence>
<keyword evidence="5" id="KW-1185">Reference proteome</keyword>
<dbReference type="GeneID" id="92813746"/>
<reference evidence="3 5" key="1">
    <citation type="submission" date="2023-10" db="EMBL/GenBank/DDBJ databases">
        <title>Whole Genome based description of the genera Actinobaculum and Actinotignum reveals a complex phylogenetic relationship within the species included in the genus Actinotignum.</title>
        <authorList>
            <person name="Jensen C.S."/>
            <person name="Dargis R."/>
            <person name="Kemp M."/>
            <person name="Christensen J.J."/>
        </authorList>
    </citation>
    <scope>NUCLEOTIDE SEQUENCE</scope>
    <source>
        <strain evidence="4 5">SLA_B089</strain>
        <strain evidence="3">SLA_B245</strain>
    </source>
</reference>
<keyword evidence="2" id="KW-0472">Membrane</keyword>
<evidence type="ECO:0000313" key="4">
    <source>
        <dbReference type="EMBL" id="MDY5146394.1"/>
    </source>
</evidence>
<name>A0AAW9HL31_9ACTO</name>
<keyword evidence="2" id="KW-1133">Transmembrane helix</keyword>
<feature type="region of interest" description="Disordered" evidence="1">
    <location>
        <begin position="139"/>
        <end position="167"/>
    </location>
</feature>
<protein>
    <recommendedName>
        <fullName evidence="7">Transmembrane protein</fullName>
    </recommendedName>
</protein>
<feature type="transmembrane region" description="Helical" evidence="2">
    <location>
        <begin position="64"/>
        <end position="85"/>
    </location>
</feature>
<proteinExistence type="predicted"/>
<dbReference type="EMBL" id="JAWNFV010000009">
    <property type="protein sequence ID" value="MDY5140741.1"/>
    <property type="molecule type" value="Genomic_DNA"/>
</dbReference>
<gene>
    <name evidence="3" type="ORF">R6G74_05360</name>
    <name evidence="4" type="ORF">R6P33_05065</name>
</gene>
<evidence type="ECO:0000313" key="5">
    <source>
        <dbReference type="Proteomes" id="UP001284901"/>
    </source>
</evidence>
<evidence type="ECO:0000313" key="3">
    <source>
        <dbReference type="EMBL" id="MDY5140741.1"/>
    </source>
</evidence>
<evidence type="ECO:0000256" key="1">
    <source>
        <dbReference type="SAM" id="MobiDB-lite"/>
    </source>
</evidence>
<keyword evidence="2" id="KW-0812">Transmembrane</keyword>
<organism evidence="3 6">
    <name type="scientific">Actinotignum timonense</name>
    <dbReference type="NCBI Taxonomy" id="1870995"/>
    <lineage>
        <taxon>Bacteria</taxon>
        <taxon>Bacillati</taxon>
        <taxon>Actinomycetota</taxon>
        <taxon>Actinomycetes</taxon>
        <taxon>Actinomycetales</taxon>
        <taxon>Actinomycetaceae</taxon>
        <taxon>Actinotignum</taxon>
    </lineage>
</organism>
<evidence type="ECO:0008006" key="7">
    <source>
        <dbReference type="Google" id="ProtNLM"/>
    </source>
</evidence>